<dbReference type="EMBL" id="JBBWRZ010000001">
    <property type="protein sequence ID" value="KAK8246971.1"/>
    <property type="molecule type" value="Genomic_DNA"/>
</dbReference>
<evidence type="ECO:0000313" key="1">
    <source>
        <dbReference type="EMBL" id="KAK8246971.1"/>
    </source>
</evidence>
<accession>A0ABR1Z3V6</accession>
<keyword evidence="2" id="KW-1185">Reference proteome</keyword>
<organism evidence="1 2">
    <name type="scientific">Phyllosticta capitalensis</name>
    <dbReference type="NCBI Taxonomy" id="121624"/>
    <lineage>
        <taxon>Eukaryota</taxon>
        <taxon>Fungi</taxon>
        <taxon>Dikarya</taxon>
        <taxon>Ascomycota</taxon>
        <taxon>Pezizomycotina</taxon>
        <taxon>Dothideomycetes</taxon>
        <taxon>Dothideomycetes incertae sedis</taxon>
        <taxon>Botryosphaeriales</taxon>
        <taxon>Phyllostictaceae</taxon>
        <taxon>Phyllosticta</taxon>
    </lineage>
</organism>
<comment type="caution">
    <text evidence="1">The sequence shown here is derived from an EMBL/GenBank/DDBJ whole genome shotgun (WGS) entry which is preliminary data.</text>
</comment>
<name>A0ABR1Z3V6_9PEZI</name>
<protein>
    <submittedName>
        <fullName evidence="1">Uncharacterized protein</fullName>
    </submittedName>
</protein>
<dbReference type="Proteomes" id="UP001492380">
    <property type="component" value="Unassembled WGS sequence"/>
</dbReference>
<gene>
    <name evidence="1" type="ORF">HDK90DRAFT_26293</name>
</gene>
<reference evidence="1 2" key="1">
    <citation type="submission" date="2024-04" db="EMBL/GenBank/DDBJ databases">
        <title>Phyllosticta paracitricarpa is synonymous to the EU quarantine fungus P. citricarpa based on phylogenomic analyses.</title>
        <authorList>
            <consortium name="Lawrence Berkeley National Laboratory"/>
            <person name="Van Ingen-Buijs V.A."/>
            <person name="Van Westerhoven A.C."/>
            <person name="Haridas S."/>
            <person name="Skiadas P."/>
            <person name="Martin F."/>
            <person name="Groenewald J.Z."/>
            <person name="Crous P.W."/>
            <person name="Seidl M.F."/>
        </authorList>
    </citation>
    <scope>NUCLEOTIDE SEQUENCE [LARGE SCALE GENOMIC DNA]</scope>
    <source>
        <strain evidence="1 2">CBS 123374</strain>
    </source>
</reference>
<proteinExistence type="predicted"/>
<evidence type="ECO:0000313" key="2">
    <source>
        <dbReference type="Proteomes" id="UP001492380"/>
    </source>
</evidence>
<sequence length="249" mass="26518">MVPASANRKQVHFHSSASASSLPGLTGLHLFSLLSTSKPRVNNRLSFDPEFCAVPLVPSMRLFVSLLFCLLLACRFAKPLPLDARNAQEQQDKTPKIYDVVNVDGSSNLNLRSPPLDRDNINIDVRAPKKSYSVVNVDGDATETPEPSTVILTSTVATTASAAPTTKIIVSTEEASVAQTVVYTVTVEASATSTSTPITGTGTGAAPSATQPSVIVVTTTVSPTDTTSYYDNGMWHTYYPVKTWPTDGP</sequence>